<protein>
    <recommendedName>
        <fullName evidence="1">N-acetyltransferase domain-containing protein</fullName>
    </recommendedName>
</protein>
<evidence type="ECO:0000313" key="2">
    <source>
        <dbReference type="EMBL" id="CAH0998662.1"/>
    </source>
</evidence>
<dbReference type="Pfam" id="PF00583">
    <property type="entry name" value="Acetyltransf_1"/>
    <property type="match status" value="1"/>
</dbReference>
<dbReference type="RefSeq" id="WP_238748916.1">
    <property type="nucleotide sequence ID" value="NZ_CAKLPZ010000001.1"/>
</dbReference>
<organism evidence="2 3">
    <name type="scientific">Neolewinella maritima</name>
    <dbReference type="NCBI Taxonomy" id="1383882"/>
    <lineage>
        <taxon>Bacteria</taxon>
        <taxon>Pseudomonadati</taxon>
        <taxon>Bacteroidota</taxon>
        <taxon>Saprospiria</taxon>
        <taxon>Saprospirales</taxon>
        <taxon>Lewinellaceae</taxon>
        <taxon>Neolewinella</taxon>
    </lineage>
</organism>
<keyword evidence="3" id="KW-1185">Reference proteome</keyword>
<reference evidence="2" key="1">
    <citation type="submission" date="2021-12" db="EMBL/GenBank/DDBJ databases">
        <authorList>
            <person name="Rodrigo-Torres L."/>
            <person name="Arahal R. D."/>
            <person name="Lucena T."/>
        </authorList>
    </citation>
    <scope>NUCLEOTIDE SEQUENCE</scope>
    <source>
        <strain evidence="2">CECT 8419</strain>
    </source>
</reference>
<gene>
    <name evidence="2" type="ORF">LEM8419_00007</name>
</gene>
<dbReference type="EMBL" id="CAKLPZ010000001">
    <property type="protein sequence ID" value="CAH0998662.1"/>
    <property type="molecule type" value="Genomic_DNA"/>
</dbReference>
<evidence type="ECO:0000259" key="1">
    <source>
        <dbReference type="PROSITE" id="PS51186"/>
    </source>
</evidence>
<dbReference type="InterPro" id="IPR000182">
    <property type="entry name" value="GNAT_dom"/>
</dbReference>
<evidence type="ECO:0000313" key="3">
    <source>
        <dbReference type="Proteomes" id="UP000837803"/>
    </source>
</evidence>
<dbReference type="CDD" id="cd04301">
    <property type="entry name" value="NAT_SF"/>
    <property type="match status" value="1"/>
</dbReference>
<comment type="caution">
    <text evidence="2">The sequence shown here is derived from an EMBL/GenBank/DDBJ whole genome shotgun (WGS) entry which is preliminary data.</text>
</comment>
<name>A0ABN8F2I9_9BACT</name>
<dbReference type="PROSITE" id="PS51186">
    <property type="entry name" value="GNAT"/>
    <property type="match status" value="1"/>
</dbReference>
<dbReference type="InterPro" id="IPR016181">
    <property type="entry name" value="Acyl_CoA_acyltransferase"/>
</dbReference>
<sequence>MATLRFTPFTPAHYPEYKSWFADERLNAALGPMDEEWLQYVCTDTQGREYAVYRQEELVGVIGIQLPVAGHPVPYITNLAVHPRYHRQGIGALLLRELHQIHPLAVQNGWIAFVLPTNQIARRFFHANGWRVIEVSEDGTFRYASPT</sequence>
<feature type="domain" description="N-acetyltransferase" evidence="1">
    <location>
        <begin position="4"/>
        <end position="147"/>
    </location>
</feature>
<dbReference type="SUPFAM" id="SSF55729">
    <property type="entry name" value="Acyl-CoA N-acyltransferases (Nat)"/>
    <property type="match status" value="1"/>
</dbReference>
<dbReference type="Proteomes" id="UP000837803">
    <property type="component" value="Unassembled WGS sequence"/>
</dbReference>
<accession>A0ABN8F2I9</accession>
<proteinExistence type="predicted"/>
<dbReference type="Gene3D" id="3.40.630.30">
    <property type="match status" value="1"/>
</dbReference>